<dbReference type="InterPro" id="IPR051448">
    <property type="entry name" value="CdaR-like_regulators"/>
</dbReference>
<dbReference type="Gene3D" id="1.10.10.2840">
    <property type="entry name" value="PucR C-terminal helix-turn-helix domain"/>
    <property type="match status" value="1"/>
</dbReference>
<evidence type="ECO:0000259" key="1">
    <source>
        <dbReference type="Pfam" id="PF13556"/>
    </source>
</evidence>
<dbReference type="InterPro" id="IPR025751">
    <property type="entry name" value="RsbRD_N_dom"/>
</dbReference>
<gene>
    <name evidence="3" type="ORF">RDV89_09610</name>
</gene>
<proteinExistence type="predicted"/>
<evidence type="ECO:0000313" key="3">
    <source>
        <dbReference type="EMBL" id="MDT9593323.1"/>
    </source>
</evidence>
<accession>A0ABU3PVS4</accession>
<dbReference type="Proteomes" id="UP001268542">
    <property type="component" value="Unassembled WGS sequence"/>
</dbReference>
<sequence>MAGLSDDLALSDPAVAALRGALPEVAERTVRAIIADVPSYAGALTGPMGSTIQQAVQLALGGFVSLVSRGGGTEARTPTAGAVRGAYDLGRGEARSGRSMEALLAAYRIGARVSWRELSRTAVEHGVDAATLAEFAELVFAFIDELSASSAAGHSDELAASGRVRRRHLERIAHLLLEGAPADAVHAAVEAVEWTPPTTLAAVVVPSEQTRAVLAVVDPASLAPADELPMLRDGERTLLLVPDASAAALREALARRDAAIGPAVPWLEARSSVDRVARALDLHPELDGVLDTDDLLAELVVHADPAALAALRERALAPLDGQRADTRARLEETLRAWLLHQGRREDVAAALFVHPQTVRYRMGRVRELWGDALADPDVVRDLVVALA</sequence>
<name>A0ABU3PVS4_9ACTN</name>
<dbReference type="EMBL" id="JAVYII010000004">
    <property type="protein sequence ID" value="MDT9593323.1"/>
    <property type="molecule type" value="Genomic_DNA"/>
</dbReference>
<dbReference type="InterPro" id="IPR042070">
    <property type="entry name" value="PucR_C-HTH_sf"/>
</dbReference>
<evidence type="ECO:0000313" key="4">
    <source>
        <dbReference type="Proteomes" id="UP001268542"/>
    </source>
</evidence>
<keyword evidence="4" id="KW-1185">Reference proteome</keyword>
<dbReference type="RefSeq" id="WP_315732795.1">
    <property type="nucleotide sequence ID" value="NZ_JAVYII010000004.1"/>
</dbReference>
<evidence type="ECO:0000259" key="2">
    <source>
        <dbReference type="Pfam" id="PF14361"/>
    </source>
</evidence>
<dbReference type="PANTHER" id="PTHR33744:SF7">
    <property type="entry name" value="PUCR FAMILY TRANSCRIPTIONAL REGULATOR"/>
    <property type="match status" value="1"/>
</dbReference>
<organism evidence="3 4">
    <name type="scientific">Nocardioides imazamoxiresistens</name>
    <dbReference type="NCBI Taxonomy" id="3231893"/>
    <lineage>
        <taxon>Bacteria</taxon>
        <taxon>Bacillati</taxon>
        <taxon>Actinomycetota</taxon>
        <taxon>Actinomycetes</taxon>
        <taxon>Propionibacteriales</taxon>
        <taxon>Nocardioidaceae</taxon>
        <taxon>Nocardioides</taxon>
    </lineage>
</organism>
<dbReference type="PANTHER" id="PTHR33744">
    <property type="entry name" value="CARBOHYDRATE DIACID REGULATOR"/>
    <property type="match status" value="1"/>
</dbReference>
<protein>
    <submittedName>
        <fullName evidence="3">Helix-turn-helix domain-containing protein</fullName>
    </submittedName>
</protein>
<reference evidence="3 4" key="1">
    <citation type="submission" date="2023-08" db="EMBL/GenBank/DDBJ databases">
        <title>Nocardioides seae sp. nov., a bacterium isolated from a soil.</title>
        <authorList>
            <person name="Wang X."/>
        </authorList>
    </citation>
    <scope>NUCLEOTIDE SEQUENCE [LARGE SCALE GENOMIC DNA]</scope>
    <source>
        <strain evidence="3 4">YZH12</strain>
    </source>
</reference>
<dbReference type="Pfam" id="PF13556">
    <property type="entry name" value="HTH_30"/>
    <property type="match status" value="1"/>
</dbReference>
<dbReference type="Pfam" id="PF14361">
    <property type="entry name" value="RsbRD_N"/>
    <property type="match status" value="1"/>
</dbReference>
<dbReference type="InterPro" id="IPR025736">
    <property type="entry name" value="PucR_C-HTH_dom"/>
</dbReference>
<feature type="domain" description="RsbT co-antagonist protein RsbRD N-terminal" evidence="2">
    <location>
        <begin position="23"/>
        <end position="168"/>
    </location>
</feature>
<comment type="caution">
    <text evidence="3">The sequence shown here is derived from an EMBL/GenBank/DDBJ whole genome shotgun (WGS) entry which is preliminary data.</text>
</comment>
<feature type="domain" description="PucR C-terminal helix-turn-helix" evidence="1">
    <location>
        <begin position="331"/>
        <end position="386"/>
    </location>
</feature>